<dbReference type="OrthoDB" id="3476732at2"/>
<gene>
    <name evidence="3" type="ORF">DFJ69_0531</name>
</gene>
<dbReference type="InterPro" id="IPR036365">
    <property type="entry name" value="PGBD-like_sf"/>
</dbReference>
<comment type="caution">
    <text evidence="3">The sequence shown here is derived from an EMBL/GenBank/DDBJ whole genome shotgun (WGS) entry which is preliminary data.</text>
</comment>
<feature type="domain" description="Peptidase C51" evidence="2">
    <location>
        <begin position="41"/>
        <end position="122"/>
    </location>
</feature>
<dbReference type="Gene3D" id="1.10.101.10">
    <property type="entry name" value="PGBD-like superfamily/PGBD"/>
    <property type="match status" value="1"/>
</dbReference>
<dbReference type="EMBL" id="QTTT01000001">
    <property type="protein sequence ID" value="REE95149.1"/>
    <property type="molecule type" value="Genomic_DNA"/>
</dbReference>
<feature type="domain" description="Peptidoglycan binding-like" evidence="1">
    <location>
        <begin position="180"/>
        <end position="236"/>
    </location>
</feature>
<name>A0A3D9SGX0_9ACTN</name>
<reference evidence="3 4" key="1">
    <citation type="submission" date="2018-08" db="EMBL/GenBank/DDBJ databases">
        <title>Sequencing the genomes of 1000 actinobacteria strains.</title>
        <authorList>
            <person name="Klenk H.-P."/>
        </authorList>
    </citation>
    <scope>NUCLEOTIDE SEQUENCE [LARGE SCALE GENOMIC DNA]</scope>
    <source>
        <strain evidence="3 4">DSM 43927</strain>
    </source>
</reference>
<dbReference type="Proteomes" id="UP000256661">
    <property type="component" value="Unassembled WGS sequence"/>
</dbReference>
<dbReference type="InterPro" id="IPR002477">
    <property type="entry name" value="Peptidoglycan-bd-like"/>
</dbReference>
<dbReference type="SUPFAM" id="SSF47090">
    <property type="entry name" value="PGBD-like"/>
    <property type="match status" value="1"/>
</dbReference>
<keyword evidence="4" id="KW-1185">Reference proteome</keyword>
<dbReference type="InterPro" id="IPR036366">
    <property type="entry name" value="PGBDSf"/>
</dbReference>
<accession>A0A3D9SGX0</accession>
<evidence type="ECO:0000313" key="3">
    <source>
        <dbReference type="EMBL" id="REE95149.1"/>
    </source>
</evidence>
<evidence type="ECO:0000259" key="2">
    <source>
        <dbReference type="Pfam" id="PF05257"/>
    </source>
</evidence>
<evidence type="ECO:0000259" key="1">
    <source>
        <dbReference type="Pfam" id="PF01471"/>
    </source>
</evidence>
<dbReference type="Pfam" id="PF01471">
    <property type="entry name" value="PG_binding_1"/>
    <property type="match status" value="1"/>
</dbReference>
<dbReference type="RefSeq" id="WP_116020995.1">
    <property type="nucleotide sequence ID" value="NZ_QTTT01000001.1"/>
</dbReference>
<proteinExistence type="predicted"/>
<organism evidence="3 4">
    <name type="scientific">Thermomonospora umbrina</name>
    <dbReference type="NCBI Taxonomy" id="111806"/>
    <lineage>
        <taxon>Bacteria</taxon>
        <taxon>Bacillati</taxon>
        <taxon>Actinomycetota</taxon>
        <taxon>Actinomycetes</taxon>
        <taxon>Streptosporangiales</taxon>
        <taxon>Thermomonosporaceae</taxon>
        <taxon>Thermomonospora</taxon>
    </lineage>
</organism>
<dbReference type="Pfam" id="PF05257">
    <property type="entry name" value="CHAP"/>
    <property type="match status" value="1"/>
</dbReference>
<dbReference type="InterPro" id="IPR007921">
    <property type="entry name" value="CHAP_dom"/>
</dbReference>
<dbReference type="AlphaFoldDB" id="A0A3D9SGX0"/>
<protein>
    <submittedName>
        <fullName evidence="3">CHAP domain-containing protein</fullName>
    </submittedName>
</protein>
<sequence>MTSPNDAIRIAKREIGFRESGTNDTKYNRWLGRIGGYPHGGYGYPWCASFQSWIADEAGMRANVDYPRTASCHQGVKWFKDRGRFSRTPRPGDWVFYGPNGATHVELVVRVTGTTITTVGGNTSGSLGGRYYNGDGVYEKAIYRSNPRIHGYGRPKYSEASPKPPAHPGRVLELRDPYMSGDDVKAVQRRLDRLGSSLTVDGVYGPRTRSAVVAFQRENGRLAVDGEVGPKTWAALFNGGGNDR</sequence>
<evidence type="ECO:0000313" key="4">
    <source>
        <dbReference type="Proteomes" id="UP000256661"/>
    </source>
</evidence>